<comment type="cofactor">
    <cofactor evidence="1 8">
        <name>heme</name>
        <dbReference type="ChEBI" id="CHEBI:30413"/>
    </cofactor>
</comment>
<comment type="caution">
    <text evidence="11">The sequence shown here is derived from an EMBL/GenBank/DDBJ whole genome shotgun (WGS) entry which is preliminary data.</text>
</comment>
<evidence type="ECO:0000256" key="5">
    <source>
        <dbReference type="ARBA" id="ARBA00023002"/>
    </source>
</evidence>
<evidence type="ECO:0000256" key="4">
    <source>
        <dbReference type="ARBA" id="ARBA00022723"/>
    </source>
</evidence>
<dbReference type="PROSITE" id="PS00086">
    <property type="entry name" value="CYTOCHROME_P450"/>
    <property type="match status" value="1"/>
</dbReference>
<dbReference type="SUPFAM" id="SSF48264">
    <property type="entry name" value="Cytochrome P450"/>
    <property type="match status" value="1"/>
</dbReference>
<proteinExistence type="inferred from homology"/>
<evidence type="ECO:0000313" key="11">
    <source>
        <dbReference type="EMBL" id="PTD02572.1"/>
    </source>
</evidence>
<dbReference type="Pfam" id="PF00067">
    <property type="entry name" value="p450"/>
    <property type="match status" value="1"/>
</dbReference>
<feature type="transmembrane region" description="Helical" evidence="10">
    <location>
        <begin position="15"/>
        <end position="36"/>
    </location>
</feature>
<evidence type="ECO:0000313" key="12">
    <source>
        <dbReference type="Proteomes" id="UP000241587"/>
    </source>
</evidence>
<keyword evidence="12" id="KW-1185">Reference proteome</keyword>
<dbReference type="PANTHER" id="PTHR24305">
    <property type="entry name" value="CYTOCHROME P450"/>
    <property type="match status" value="1"/>
</dbReference>
<feature type="binding site" description="axial binding residue" evidence="8">
    <location>
        <position position="444"/>
    </location>
    <ligand>
        <name>heme</name>
        <dbReference type="ChEBI" id="CHEBI:30413"/>
    </ligand>
    <ligandPart>
        <name>Fe</name>
        <dbReference type="ChEBI" id="CHEBI:18248"/>
    </ligandPart>
</feature>
<keyword evidence="3 8" id="KW-0349">Heme</keyword>
<evidence type="ECO:0000256" key="2">
    <source>
        <dbReference type="ARBA" id="ARBA00010617"/>
    </source>
</evidence>
<dbReference type="GO" id="GO:0005506">
    <property type="term" value="F:iron ion binding"/>
    <property type="evidence" value="ECO:0007669"/>
    <property type="project" value="InterPro"/>
</dbReference>
<dbReference type="AlphaFoldDB" id="A0A2T4GG84"/>
<sequence>MITLPTLSQVQDARLLWAVYALASLYMLALVIYRIFFHPLAKYPGPFLGKFTDIIPMIYMFKTERMYNQRDMLRKYGSPVRVSTNQLYFSDMKSFADIYGQSSNPCLKEMSFYSTVTATGAHSVLNEGYRMTHARLRRLISHAFSLKALLENEVLIHQKVDELIQHVFAPAAEQGRSVDIFAKMNCHFLDIVSYLSFGESFNSLKGMGEVTHHDMDAFSIIVFSQAYVPFLRYLPIPKIRECYKGINNLINFAQNRIQETQYKIEKEGNSFAKGTFLRHLIDARDDDTGGSRLTFLELVENTITFLVAGSETTSITTMYIMWECGKNAQIKKKLVDEIRTAFPDHGHVPTYQETANLPYLNACINETLRLWGPLNTGFPRVSPGKVIGDHYIPAGVVVSTVPYAAHRDPKIFPNPEAYIPERWLNASADMHTMLKPFSLGPRNCIGKHLAEINLHLTVTRLYQLFDIENDPSMTDAMMKQKDRGVAGPWDAKYLRSKTVSL</sequence>
<organism evidence="11 12">
    <name type="scientific">Fusarium culmorum</name>
    <dbReference type="NCBI Taxonomy" id="5516"/>
    <lineage>
        <taxon>Eukaryota</taxon>
        <taxon>Fungi</taxon>
        <taxon>Dikarya</taxon>
        <taxon>Ascomycota</taxon>
        <taxon>Pezizomycotina</taxon>
        <taxon>Sordariomycetes</taxon>
        <taxon>Hypocreomycetidae</taxon>
        <taxon>Hypocreales</taxon>
        <taxon>Nectriaceae</taxon>
        <taxon>Fusarium</taxon>
    </lineage>
</organism>
<dbReference type="OrthoDB" id="1470350at2759"/>
<evidence type="ECO:0000256" key="3">
    <source>
        <dbReference type="ARBA" id="ARBA00022617"/>
    </source>
</evidence>
<keyword evidence="10" id="KW-1133">Transmembrane helix</keyword>
<keyword evidence="4 8" id="KW-0479">Metal-binding</keyword>
<evidence type="ECO:0000256" key="6">
    <source>
        <dbReference type="ARBA" id="ARBA00023004"/>
    </source>
</evidence>
<protein>
    <submittedName>
        <fullName evidence="11">Cytochrome P450 monooxygenase vrtK</fullName>
    </submittedName>
</protein>
<name>A0A2T4GG84_FUSCU</name>
<keyword evidence="6 8" id="KW-0408">Iron</keyword>
<dbReference type="GO" id="GO:0020037">
    <property type="term" value="F:heme binding"/>
    <property type="evidence" value="ECO:0007669"/>
    <property type="project" value="InterPro"/>
</dbReference>
<dbReference type="PRINTS" id="PR00385">
    <property type="entry name" value="P450"/>
</dbReference>
<dbReference type="Gene3D" id="1.10.630.10">
    <property type="entry name" value="Cytochrome P450"/>
    <property type="match status" value="1"/>
</dbReference>
<evidence type="ECO:0000256" key="10">
    <source>
        <dbReference type="SAM" id="Phobius"/>
    </source>
</evidence>
<dbReference type="EMBL" id="PVEM01000017">
    <property type="protein sequence ID" value="PTD02572.1"/>
    <property type="molecule type" value="Genomic_DNA"/>
</dbReference>
<evidence type="ECO:0000256" key="8">
    <source>
        <dbReference type="PIRSR" id="PIRSR602401-1"/>
    </source>
</evidence>
<dbReference type="InterPro" id="IPR002401">
    <property type="entry name" value="Cyt_P450_E_grp-I"/>
</dbReference>
<evidence type="ECO:0000256" key="7">
    <source>
        <dbReference type="ARBA" id="ARBA00023033"/>
    </source>
</evidence>
<dbReference type="InterPro" id="IPR001128">
    <property type="entry name" value="Cyt_P450"/>
</dbReference>
<keyword evidence="5 9" id="KW-0560">Oxidoreductase</keyword>
<gene>
    <name evidence="11" type="ORF">FCULG_00012618</name>
</gene>
<evidence type="ECO:0000256" key="1">
    <source>
        <dbReference type="ARBA" id="ARBA00001971"/>
    </source>
</evidence>
<dbReference type="PANTHER" id="PTHR24305:SF29">
    <property type="entry name" value="BENZOATE-PARA-HYDROXYLASE"/>
    <property type="match status" value="1"/>
</dbReference>
<dbReference type="Proteomes" id="UP000241587">
    <property type="component" value="Unassembled WGS sequence"/>
</dbReference>
<dbReference type="PRINTS" id="PR00463">
    <property type="entry name" value="EP450I"/>
</dbReference>
<dbReference type="InterPro" id="IPR036396">
    <property type="entry name" value="Cyt_P450_sf"/>
</dbReference>
<dbReference type="OMA" id="DMFTATG"/>
<comment type="similarity">
    <text evidence="2 9">Belongs to the cytochrome P450 family.</text>
</comment>
<keyword evidence="10" id="KW-0472">Membrane</keyword>
<dbReference type="InterPro" id="IPR050121">
    <property type="entry name" value="Cytochrome_P450_monoxygenase"/>
</dbReference>
<dbReference type="GO" id="GO:0016705">
    <property type="term" value="F:oxidoreductase activity, acting on paired donors, with incorporation or reduction of molecular oxygen"/>
    <property type="evidence" value="ECO:0007669"/>
    <property type="project" value="InterPro"/>
</dbReference>
<accession>A0A2T4GG84</accession>
<dbReference type="InterPro" id="IPR017972">
    <property type="entry name" value="Cyt_P450_CS"/>
</dbReference>
<dbReference type="GO" id="GO:0004497">
    <property type="term" value="F:monooxygenase activity"/>
    <property type="evidence" value="ECO:0007669"/>
    <property type="project" value="UniProtKB-KW"/>
</dbReference>
<reference evidence="11 12" key="1">
    <citation type="submission" date="2018-02" db="EMBL/GenBank/DDBJ databases">
        <title>Fusarium culmorum secondary metabolites in fungal-bacterial-plant interactions.</title>
        <authorList>
            <person name="Schmidt R."/>
        </authorList>
    </citation>
    <scope>NUCLEOTIDE SEQUENCE [LARGE SCALE GENOMIC DNA]</scope>
    <source>
        <strain evidence="11 12">PV</strain>
    </source>
</reference>
<keyword evidence="7 9" id="KW-0503">Monooxygenase</keyword>
<evidence type="ECO:0000256" key="9">
    <source>
        <dbReference type="RuleBase" id="RU000461"/>
    </source>
</evidence>
<keyword evidence="10" id="KW-0812">Transmembrane</keyword>